<dbReference type="OrthoDB" id="2157530at2759"/>
<dbReference type="Proteomes" id="UP000700596">
    <property type="component" value="Unassembled WGS sequence"/>
</dbReference>
<reference evidence="1" key="1">
    <citation type="journal article" date="2021" name="Nat. Commun.">
        <title>Genetic determinants of endophytism in the Arabidopsis root mycobiome.</title>
        <authorList>
            <person name="Mesny F."/>
            <person name="Miyauchi S."/>
            <person name="Thiergart T."/>
            <person name="Pickel B."/>
            <person name="Atanasova L."/>
            <person name="Karlsson M."/>
            <person name="Huettel B."/>
            <person name="Barry K.W."/>
            <person name="Haridas S."/>
            <person name="Chen C."/>
            <person name="Bauer D."/>
            <person name="Andreopoulos W."/>
            <person name="Pangilinan J."/>
            <person name="LaButti K."/>
            <person name="Riley R."/>
            <person name="Lipzen A."/>
            <person name="Clum A."/>
            <person name="Drula E."/>
            <person name="Henrissat B."/>
            <person name="Kohler A."/>
            <person name="Grigoriev I.V."/>
            <person name="Martin F.M."/>
            <person name="Hacquard S."/>
        </authorList>
    </citation>
    <scope>NUCLEOTIDE SEQUENCE</scope>
    <source>
        <strain evidence="1">MPI-CAGE-CH-0243</strain>
    </source>
</reference>
<evidence type="ECO:0000313" key="2">
    <source>
        <dbReference type="Proteomes" id="UP000700596"/>
    </source>
</evidence>
<dbReference type="AlphaFoldDB" id="A0A9P9D0D8"/>
<protein>
    <submittedName>
        <fullName evidence="1">Uncharacterized protein</fullName>
    </submittedName>
</protein>
<dbReference type="Pfam" id="PF26639">
    <property type="entry name" value="Het-6_barrel"/>
    <property type="match status" value="1"/>
</dbReference>
<sequence>MAYLSSLGPFGVPFFNNEAEANLREGIRMRSYVLYSNRRLFRTKSGYIGLSFPEIEVGDFVCVFQGGNMPLTIRSVGNDELFLVGEAYV</sequence>
<gene>
    <name evidence="1" type="ORF">B0J11DRAFT_544440</name>
</gene>
<dbReference type="EMBL" id="JAGMWT010000028">
    <property type="protein sequence ID" value="KAH7110319.1"/>
    <property type="molecule type" value="Genomic_DNA"/>
</dbReference>
<comment type="caution">
    <text evidence="1">The sequence shown here is derived from an EMBL/GenBank/DDBJ whole genome shotgun (WGS) entry which is preliminary data.</text>
</comment>
<name>A0A9P9D0D8_9PLEO</name>
<organism evidence="1 2">
    <name type="scientific">Dendryphion nanum</name>
    <dbReference type="NCBI Taxonomy" id="256645"/>
    <lineage>
        <taxon>Eukaryota</taxon>
        <taxon>Fungi</taxon>
        <taxon>Dikarya</taxon>
        <taxon>Ascomycota</taxon>
        <taxon>Pezizomycotina</taxon>
        <taxon>Dothideomycetes</taxon>
        <taxon>Pleosporomycetidae</taxon>
        <taxon>Pleosporales</taxon>
        <taxon>Torulaceae</taxon>
        <taxon>Dendryphion</taxon>
    </lineage>
</organism>
<proteinExistence type="predicted"/>
<evidence type="ECO:0000313" key="1">
    <source>
        <dbReference type="EMBL" id="KAH7110319.1"/>
    </source>
</evidence>
<accession>A0A9P9D0D8</accession>
<keyword evidence="2" id="KW-1185">Reference proteome</keyword>